<dbReference type="SUPFAM" id="SSF158997">
    <property type="entry name" value="Trm112p-like"/>
    <property type="match status" value="1"/>
</dbReference>
<gene>
    <name evidence="1" type="ORF">SAMEA4412677_00297</name>
</gene>
<dbReference type="Pfam" id="PF03966">
    <property type="entry name" value="Trm112p"/>
    <property type="match status" value="1"/>
</dbReference>
<dbReference type="Gene3D" id="2.20.25.10">
    <property type="match status" value="1"/>
</dbReference>
<reference evidence="1 2" key="1">
    <citation type="submission" date="2017-06" db="EMBL/GenBank/DDBJ databases">
        <authorList>
            <consortium name="Pathogen Informatics"/>
        </authorList>
    </citation>
    <scope>NUCLEOTIDE SEQUENCE [LARGE SCALE GENOMIC DNA]</scope>
    <source>
        <strain evidence="1 2">NCTC13490</strain>
    </source>
</reference>
<name>A0A239WJQ0_9FLAO</name>
<proteinExistence type="predicted"/>
<protein>
    <submittedName>
        <fullName evidence="1">Trm112p-like protein</fullName>
    </submittedName>
</protein>
<sequence>MKISTVEMLCCPFDKQDLMLHIITQNEDKITEGYFVCTECQRIYPIIKGVPIMNPDEYREFSLEQPLLEKWGLKSSPQFRLPHDTKQGDNNLSFDSN</sequence>
<dbReference type="AlphaFoldDB" id="A0A239WJQ0"/>
<organism evidence="1 2">
    <name type="scientific">Chryseobacterium taklimakanense</name>
    <dbReference type="NCBI Taxonomy" id="536441"/>
    <lineage>
        <taxon>Bacteria</taxon>
        <taxon>Pseudomonadati</taxon>
        <taxon>Bacteroidota</taxon>
        <taxon>Flavobacteriia</taxon>
        <taxon>Flavobacteriales</taxon>
        <taxon>Weeksellaceae</taxon>
        <taxon>Chryseobacterium group</taxon>
        <taxon>Chryseobacterium</taxon>
    </lineage>
</organism>
<evidence type="ECO:0000313" key="2">
    <source>
        <dbReference type="Proteomes" id="UP000215196"/>
    </source>
</evidence>
<dbReference type="RefSeq" id="WP_095069708.1">
    <property type="nucleotide sequence ID" value="NZ_LT906465.1"/>
</dbReference>
<dbReference type="Proteomes" id="UP000215196">
    <property type="component" value="Chromosome 1"/>
</dbReference>
<dbReference type="InterPro" id="IPR005651">
    <property type="entry name" value="Trm112-like"/>
</dbReference>
<evidence type="ECO:0000313" key="1">
    <source>
        <dbReference type="EMBL" id="SNV34340.1"/>
    </source>
</evidence>
<dbReference type="KEGG" id="ctak:4412677_00297"/>
<keyword evidence="2" id="KW-1185">Reference proteome</keyword>
<dbReference type="EMBL" id="LT906465">
    <property type="protein sequence ID" value="SNV34340.1"/>
    <property type="molecule type" value="Genomic_DNA"/>
</dbReference>
<accession>A0A239WJQ0</accession>